<evidence type="ECO:0000313" key="2">
    <source>
        <dbReference type="Proteomes" id="UP000245657"/>
    </source>
</evidence>
<gene>
    <name evidence="1" type="ORF">DK846_06790</name>
</gene>
<sequence>MSFECQQCGECCSYLGLVFCIVKPCNPYTFLIENQYTGMKHKVSVSPHMHHLYDDQTIFTERPDACPFFRRDDKDGLHYCTVHLTRPDICQEYGCWRFLILDSSGNRAGRVMQSRHLHAEDPDLEKIWDTSVRTLHEPDDKVWDQKMCDIVRRAGFQIRS</sequence>
<dbReference type="Proteomes" id="UP000245657">
    <property type="component" value="Unassembled WGS sequence"/>
</dbReference>
<evidence type="ECO:0008006" key="3">
    <source>
        <dbReference type="Google" id="ProtNLM"/>
    </source>
</evidence>
<comment type="caution">
    <text evidence="1">The sequence shown here is derived from an EMBL/GenBank/DDBJ whole genome shotgun (WGS) entry which is preliminary data.</text>
</comment>
<evidence type="ECO:0000313" key="1">
    <source>
        <dbReference type="EMBL" id="PWR72663.1"/>
    </source>
</evidence>
<reference evidence="1 2" key="1">
    <citation type="submission" date="2018-05" db="EMBL/GenBank/DDBJ databases">
        <title>Draft genome of Methanospirillum lacunae Ki8-1.</title>
        <authorList>
            <person name="Dueholm M.S."/>
            <person name="Nielsen P.H."/>
            <person name="Bakmann L.F."/>
            <person name="Otzen D.E."/>
        </authorList>
    </citation>
    <scope>NUCLEOTIDE SEQUENCE [LARGE SCALE GENOMIC DNA]</scope>
    <source>
        <strain evidence="1 2">Ki8-1</strain>
    </source>
</reference>
<protein>
    <recommendedName>
        <fullName evidence="3">YkgJ family cysteine cluster protein</fullName>
    </recommendedName>
</protein>
<name>A0A2V2NBI9_9EURY</name>
<proteinExistence type="predicted"/>
<organism evidence="1 2">
    <name type="scientific">Methanospirillum lacunae</name>
    <dbReference type="NCBI Taxonomy" id="668570"/>
    <lineage>
        <taxon>Archaea</taxon>
        <taxon>Methanobacteriati</taxon>
        <taxon>Methanobacteriota</taxon>
        <taxon>Stenosarchaea group</taxon>
        <taxon>Methanomicrobia</taxon>
        <taxon>Methanomicrobiales</taxon>
        <taxon>Methanospirillaceae</taxon>
        <taxon>Methanospirillum</taxon>
    </lineage>
</organism>
<dbReference type="OrthoDB" id="36424at2157"/>
<keyword evidence="2" id="KW-1185">Reference proteome</keyword>
<dbReference type="AlphaFoldDB" id="A0A2V2NBI9"/>
<accession>A0A2V2NBI9</accession>
<dbReference type="EMBL" id="QGMY01000006">
    <property type="protein sequence ID" value="PWR72663.1"/>
    <property type="molecule type" value="Genomic_DNA"/>
</dbReference>